<feature type="transmembrane region" description="Helical" evidence="2">
    <location>
        <begin position="102"/>
        <end position="124"/>
    </location>
</feature>
<sequence>MLRRTLGVIGMRAHLCVRSPTANAWHLLGCYRNSPLGSKSPTSITIRIADISTVPTPNTPAKEQTDHDTHGTYTPKKDPMAEMTEDQKNQIRKEIREQGYRVYSIGYAIIGGSMALVLACVWFFK</sequence>
<dbReference type="EMBL" id="JAFCIX010000332">
    <property type="protein sequence ID" value="KAH6594579.1"/>
    <property type="molecule type" value="Genomic_DNA"/>
</dbReference>
<name>A0ABQ8FCV2_9FUNG</name>
<dbReference type="Proteomes" id="UP001648503">
    <property type="component" value="Unassembled WGS sequence"/>
</dbReference>
<evidence type="ECO:0000313" key="3">
    <source>
        <dbReference type="EMBL" id="KAH6594579.1"/>
    </source>
</evidence>
<keyword evidence="2" id="KW-0812">Transmembrane</keyword>
<keyword evidence="2" id="KW-1133">Transmembrane helix</keyword>
<evidence type="ECO:0008006" key="5">
    <source>
        <dbReference type="Google" id="ProtNLM"/>
    </source>
</evidence>
<evidence type="ECO:0000313" key="4">
    <source>
        <dbReference type="Proteomes" id="UP001648503"/>
    </source>
</evidence>
<accession>A0ABQ8FCV2</accession>
<organism evidence="3 4">
    <name type="scientific">Batrachochytrium salamandrivorans</name>
    <dbReference type="NCBI Taxonomy" id="1357716"/>
    <lineage>
        <taxon>Eukaryota</taxon>
        <taxon>Fungi</taxon>
        <taxon>Fungi incertae sedis</taxon>
        <taxon>Chytridiomycota</taxon>
        <taxon>Chytridiomycota incertae sedis</taxon>
        <taxon>Chytridiomycetes</taxon>
        <taxon>Rhizophydiales</taxon>
        <taxon>Rhizophydiales incertae sedis</taxon>
        <taxon>Batrachochytrium</taxon>
    </lineage>
</organism>
<comment type="caution">
    <text evidence="3">The sequence shown here is derived from an EMBL/GenBank/DDBJ whole genome shotgun (WGS) entry which is preliminary data.</text>
</comment>
<keyword evidence="4" id="KW-1185">Reference proteome</keyword>
<evidence type="ECO:0000256" key="1">
    <source>
        <dbReference type="SAM" id="MobiDB-lite"/>
    </source>
</evidence>
<evidence type="ECO:0000256" key="2">
    <source>
        <dbReference type="SAM" id="Phobius"/>
    </source>
</evidence>
<proteinExistence type="predicted"/>
<feature type="region of interest" description="Disordered" evidence="1">
    <location>
        <begin position="54"/>
        <end position="87"/>
    </location>
</feature>
<keyword evidence="2" id="KW-0472">Membrane</keyword>
<reference evidence="3 4" key="1">
    <citation type="submission" date="2021-02" db="EMBL/GenBank/DDBJ databases">
        <title>Variation within the Batrachochytrium salamandrivorans European outbreak.</title>
        <authorList>
            <person name="Kelly M."/>
            <person name="Pasmans F."/>
            <person name="Shea T.P."/>
            <person name="Munoz J.F."/>
            <person name="Carranza S."/>
            <person name="Cuomo C.A."/>
            <person name="Martel A."/>
        </authorList>
    </citation>
    <scope>NUCLEOTIDE SEQUENCE [LARGE SCALE GENOMIC DNA]</scope>
    <source>
        <strain evidence="3 4">AMFP18/2</strain>
    </source>
</reference>
<protein>
    <recommendedName>
        <fullName evidence="5">DUF1279 domain-containing protein</fullName>
    </recommendedName>
</protein>
<feature type="compositionally biased region" description="Basic and acidic residues" evidence="1">
    <location>
        <begin position="63"/>
        <end position="87"/>
    </location>
</feature>
<gene>
    <name evidence="3" type="ORF">BASA50_006529</name>
</gene>